<dbReference type="PROSITE" id="PS00211">
    <property type="entry name" value="ABC_TRANSPORTER_1"/>
    <property type="match status" value="1"/>
</dbReference>
<dbReference type="InterPro" id="IPR013563">
    <property type="entry name" value="Oligopep_ABC_C"/>
</dbReference>
<evidence type="ECO:0000256" key="8">
    <source>
        <dbReference type="ARBA" id="ARBA00022856"/>
    </source>
</evidence>
<evidence type="ECO:0000256" key="6">
    <source>
        <dbReference type="ARBA" id="ARBA00022741"/>
    </source>
</evidence>
<name>A0A6L3Y8H2_9HYPH</name>
<dbReference type="Pfam" id="PF08352">
    <property type="entry name" value="oligo_HPY"/>
    <property type="match status" value="1"/>
</dbReference>
<dbReference type="GO" id="GO:0055085">
    <property type="term" value="P:transmembrane transport"/>
    <property type="evidence" value="ECO:0007669"/>
    <property type="project" value="UniProtKB-ARBA"/>
</dbReference>
<dbReference type="CDD" id="cd03257">
    <property type="entry name" value="ABC_NikE_OppD_transporters"/>
    <property type="match status" value="1"/>
</dbReference>
<keyword evidence="3" id="KW-0813">Transport</keyword>
<proteinExistence type="inferred from homology"/>
<keyword evidence="4" id="KW-1003">Cell membrane</keyword>
<dbReference type="SUPFAM" id="SSF52540">
    <property type="entry name" value="P-loop containing nucleoside triphosphate hydrolases"/>
    <property type="match status" value="1"/>
</dbReference>
<evidence type="ECO:0000256" key="10">
    <source>
        <dbReference type="ARBA" id="ARBA00022967"/>
    </source>
</evidence>
<dbReference type="FunFam" id="3.40.50.300:FF:000016">
    <property type="entry name" value="Oligopeptide ABC transporter ATP-binding component"/>
    <property type="match status" value="1"/>
</dbReference>
<dbReference type="InterPro" id="IPR017871">
    <property type="entry name" value="ABC_transporter-like_CS"/>
</dbReference>
<keyword evidence="11" id="KW-0472">Membrane</keyword>
<dbReference type="EMBL" id="WBVX01000032">
    <property type="protein sequence ID" value="KAB2679277.1"/>
    <property type="molecule type" value="Genomic_DNA"/>
</dbReference>
<evidence type="ECO:0000313" key="15">
    <source>
        <dbReference type="Proteomes" id="UP000481643"/>
    </source>
</evidence>
<dbReference type="GO" id="GO:0015031">
    <property type="term" value="P:protein transport"/>
    <property type="evidence" value="ECO:0007669"/>
    <property type="project" value="UniProtKB-KW"/>
</dbReference>
<keyword evidence="6" id="KW-0547">Nucleotide-binding</keyword>
<dbReference type="GO" id="GO:0016887">
    <property type="term" value="F:ATP hydrolysis activity"/>
    <property type="evidence" value="ECO:0007669"/>
    <property type="project" value="InterPro"/>
</dbReference>
<comment type="caution">
    <text evidence="14">The sequence shown here is derived from an EMBL/GenBank/DDBJ whole genome shotgun (WGS) entry which is preliminary data.</text>
</comment>
<organism evidence="14 15">
    <name type="scientific">Brucella tritici</name>
    <dbReference type="NCBI Taxonomy" id="94626"/>
    <lineage>
        <taxon>Bacteria</taxon>
        <taxon>Pseudomonadati</taxon>
        <taxon>Pseudomonadota</taxon>
        <taxon>Alphaproteobacteria</taxon>
        <taxon>Hyphomicrobiales</taxon>
        <taxon>Brucellaceae</taxon>
        <taxon>Brucella/Ochrobactrum group</taxon>
        <taxon>Brucella</taxon>
    </lineage>
</organism>
<dbReference type="PANTHER" id="PTHR43297:SF2">
    <property type="entry name" value="DIPEPTIDE TRANSPORT ATP-BINDING PROTEIN DPPD"/>
    <property type="match status" value="1"/>
</dbReference>
<evidence type="ECO:0000256" key="4">
    <source>
        <dbReference type="ARBA" id="ARBA00022475"/>
    </source>
</evidence>
<evidence type="ECO:0000256" key="11">
    <source>
        <dbReference type="ARBA" id="ARBA00023136"/>
    </source>
</evidence>
<dbReference type="GO" id="GO:0005886">
    <property type="term" value="C:plasma membrane"/>
    <property type="evidence" value="ECO:0007669"/>
    <property type="project" value="UniProtKB-SubCell"/>
</dbReference>
<sequence>MTPKCEPIARGTSLTRISTSSLTLTDNIILSVENLEVCFAPKAANPVHAVRKVSFQIGHGETLALVGESGSGKSVTAMTVMRLTEFDGARITGGRILMRLKGGSIADLVKLSERRVEALRGFELSIVFQDPMSSLNPVFTVGDQIAEAVIRHQKKTPHDARQIALNVLKLVRVPDAERRLDQYPHQLSGGMRQRVMIAMALACRPSLMILDEPTTALDVTIQAQILDLVRALQREIGMAVLFITHDMGVVAEIADRVCVMLKGEIVETGPVNEIFNNPQHRYTKALISAVPRLGSMADKDKPEKFPLLVYEHDAVLTEVAR</sequence>
<gene>
    <name evidence="14" type="ORF">F9L08_22950</name>
</gene>
<evidence type="ECO:0000256" key="9">
    <source>
        <dbReference type="ARBA" id="ARBA00022927"/>
    </source>
</evidence>
<dbReference type="Pfam" id="PF00005">
    <property type="entry name" value="ABC_tran"/>
    <property type="match status" value="1"/>
</dbReference>
<evidence type="ECO:0000256" key="2">
    <source>
        <dbReference type="ARBA" id="ARBA00005417"/>
    </source>
</evidence>
<protein>
    <submittedName>
        <fullName evidence="14">ABC transporter ATP-binding protein</fullName>
    </submittedName>
</protein>
<accession>A0A6L3Y8H2</accession>
<keyword evidence="5" id="KW-0997">Cell inner membrane</keyword>
<comment type="subcellular location">
    <subcellularLocation>
        <location evidence="1">Cell inner membrane</location>
        <topology evidence="1">Peripheral membrane protein</topology>
    </subcellularLocation>
</comment>
<dbReference type="InterPro" id="IPR050388">
    <property type="entry name" value="ABC_Ni/Peptide_Import"/>
</dbReference>
<comment type="similarity">
    <text evidence="2">Belongs to the ABC transporter superfamily.</text>
</comment>
<keyword evidence="7 14" id="KW-0067">ATP-binding</keyword>
<dbReference type="Gene3D" id="3.40.50.300">
    <property type="entry name" value="P-loop containing nucleotide triphosphate hydrolases"/>
    <property type="match status" value="1"/>
</dbReference>
<comment type="function">
    <text evidence="12">Probably part of an ABC transporter complex that could be involved in peptide import. Probably responsible for energy coupling to the transport system.</text>
</comment>
<evidence type="ECO:0000313" key="14">
    <source>
        <dbReference type="EMBL" id="KAB2679277.1"/>
    </source>
</evidence>
<keyword evidence="8" id="KW-0571">Peptide transport</keyword>
<keyword evidence="10" id="KW-1278">Translocase</keyword>
<dbReference type="InterPro" id="IPR027417">
    <property type="entry name" value="P-loop_NTPase"/>
</dbReference>
<dbReference type="AlphaFoldDB" id="A0A6L3Y8H2"/>
<dbReference type="InterPro" id="IPR003439">
    <property type="entry name" value="ABC_transporter-like_ATP-bd"/>
</dbReference>
<reference evidence="14 15" key="1">
    <citation type="submission" date="2019-09" db="EMBL/GenBank/DDBJ databases">
        <title>Taxonomic organization of the family Brucellaceae based on a phylogenomic approach.</title>
        <authorList>
            <person name="Leclercq S."/>
            <person name="Cloeckaert A."/>
            <person name="Zygmunt M.S."/>
        </authorList>
    </citation>
    <scope>NUCLEOTIDE SEQUENCE [LARGE SCALE GENOMIC DNA]</scope>
    <source>
        <strain evidence="14 15">WS1830</strain>
    </source>
</reference>
<feature type="domain" description="ABC transporter" evidence="13">
    <location>
        <begin position="32"/>
        <end position="287"/>
    </location>
</feature>
<dbReference type="InterPro" id="IPR003593">
    <property type="entry name" value="AAA+_ATPase"/>
</dbReference>
<dbReference type="PANTHER" id="PTHR43297">
    <property type="entry name" value="OLIGOPEPTIDE TRANSPORT ATP-BINDING PROTEIN APPD"/>
    <property type="match status" value="1"/>
</dbReference>
<evidence type="ECO:0000256" key="1">
    <source>
        <dbReference type="ARBA" id="ARBA00004417"/>
    </source>
</evidence>
<dbReference type="SMART" id="SM00382">
    <property type="entry name" value="AAA"/>
    <property type="match status" value="1"/>
</dbReference>
<evidence type="ECO:0000259" key="13">
    <source>
        <dbReference type="PROSITE" id="PS50893"/>
    </source>
</evidence>
<dbReference type="PROSITE" id="PS50893">
    <property type="entry name" value="ABC_TRANSPORTER_2"/>
    <property type="match status" value="1"/>
</dbReference>
<evidence type="ECO:0000256" key="7">
    <source>
        <dbReference type="ARBA" id="ARBA00022840"/>
    </source>
</evidence>
<dbReference type="GO" id="GO:0005524">
    <property type="term" value="F:ATP binding"/>
    <property type="evidence" value="ECO:0007669"/>
    <property type="project" value="UniProtKB-KW"/>
</dbReference>
<dbReference type="GO" id="GO:0015833">
    <property type="term" value="P:peptide transport"/>
    <property type="evidence" value="ECO:0007669"/>
    <property type="project" value="UniProtKB-KW"/>
</dbReference>
<evidence type="ECO:0000256" key="12">
    <source>
        <dbReference type="ARBA" id="ARBA00025070"/>
    </source>
</evidence>
<keyword evidence="9" id="KW-0653">Protein transport</keyword>
<evidence type="ECO:0000256" key="3">
    <source>
        <dbReference type="ARBA" id="ARBA00022448"/>
    </source>
</evidence>
<evidence type="ECO:0000256" key="5">
    <source>
        <dbReference type="ARBA" id="ARBA00022519"/>
    </source>
</evidence>
<dbReference type="Proteomes" id="UP000481643">
    <property type="component" value="Unassembled WGS sequence"/>
</dbReference>